<accession>A0ABR2QG34</accession>
<comment type="caution">
    <text evidence="2">The sequence shown here is derived from an EMBL/GenBank/DDBJ whole genome shotgun (WGS) entry which is preliminary data.</text>
</comment>
<evidence type="ECO:0000256" key="1">
    <source>
        <dbReference type="SAM" id="Phobius"/>
    </source>
</evidence>
<name>A0ABR2QG34_9ROSI</name>
<sequence length="163" mass="18082">MQTCLNLIKRSACKITYALEISSNMASPVCFITFVISYVSLGVGVGFCFNSGCQFGYASHGIAARSGSRSSPMYWLVELVQAQRHFKMFQMARQTRETESLLLWNLVYLDLSLSGVVEAIPPQSVVCHRSSLAIFEQCKACLRYSVSSSLLLGNLKSKLYLVN</sequence>
<reference evidence="2 3" key="1">
    <citation type="journal article" date="2024" name="G3 (Bethesda)">
        <title>Genome assembly of Hibiscus sabdariffa L. provides insights into metabolisms of medicinal natural products.</title>
        <authorList>
            <person name="Kim T."/>
        </authorList>
    </citation>
    <scope>NUCLEOTIDE SEQUENCE [LARGE SCALE GENOMIC DNA]</scope>
    <source>
        <strain evidence="2">TK-2024</strain>
        <tissue evidence="2">Old leaves</tissue>
    </source>
</reference>
<keyword evidence="1" id="KW-1133">Transmembrane helix</keyword>
<keyword evidence="3" id="KW-1185">Reference proteome</keyword>
<keyword evidence="1" id="KW-0812">Transmembrane</keyword>
<organism evidence="2 3">
    <name type="scientific">Hibiscus sabdariffa</name>
    <name type="common">roselle</name>
    <dbReference type="NCBI Taxonomy" id="183260"/>
    <lineage>
        <taxon>Eukaryota</taxon>
        <taxon>Viridiplantae</taxon>
        <taxon>Streptophyta</taxon>
        <taxon>Embryophyta</taxon>
        <taxon>Tracheophyta</taxon>
        <taxon>Spermatophyta</taxon>
        <taxon>Magnoliopsida</taxon>
        <taxon>eudicotyledons</taxon>
        <taxon>Gunneridae</taxon>
        <taxon>Pentapetalae</taxon>
        <taxon>rosids</taxon>
        <taxon>malvids</taxon>
        <taxon>Malvales</taxon>
        <taxon>Malvaceae</taxon>
        <taxon>Malvoideae</taxon>
        <taxon>Hibiscus</taxon>
    </lineage>
</organism>
<dbReference type="EMBL" id="JBBPBN010000040">
    <property type="protein sequence ID" value="KAK8999495.1"/>
    <property type="molecule type" value="Genomic_DNA"/>
</dbReference>
<evidence type="ECO:0000313" key="3">
    <source>
        <dbReference type="Proteomes" id="UP001396334"/>
    </source>
</evidence>
<dbReference type="Proteomes" id="UP001396334">
    <property type="component" value="Unassembled WGS sequence"/>
</dbReference>
<proteinExistence type="predicted"/>
<evidence type="ECO:0000313" key="2">
    <source>
        <dbReference type="EMBL" id="KAK8999495.1"/>
    </source>
</evidence>
<protein>
    <submittedName>
        <fullName evidence="2">Uncharacterized protein</fullName>
    </submittedName>
</protein>
<feature type="transmembrane region" description="Helical" evidence="1">
    <location>
        <begin position="25"/>
        <end position="49"/>
    </location>
</feature>
<gene>
    <name evidence="2" type="ORF">V6N11_070657</name>
</gene>
<keyword evidence="1" id="KW-0472">Membrane</keyword>